<accession>A0ABN9SF34</accession>
<evidence type="ECO:0000256" key="6">
    <source>
        <dbReference type="SAM" id="Phobius"/>
    </source>
</evidence>
<reference evidence="8" key="1">
    <citation type="submission" date="2023-10" db="EMBL/GenBank/DDBJ databases">
        <authorList>
            <person name="Chen Y."/>
            <person name="Shah S."/>
            <person name="Dougan E. K."/>
            <person name="Thang M."/>
            <person name="Chan C."/>
        </authorList>
    </citation>
    <scope>NUCLEOTIDE SEQUENCE [LARGE SCALE GENOMIC DNA]</scope>
</reference>
<dbReference type="Proteomes" id="UP001189429">
    <property type="component" value="Unassembled WGS sequence"/>
</dbReference>
<evidence type="ECO:0000256" key="4">
    <source>
        <dbReference type="ARBA" id="ARBA00022989"/>
    </source>
</evidence>
<organism evidence="8 9">
    <name type="scientific">Prorocentrum cordatum</name>
    <dbReference type="NCBI Taxonomy" id="2364126"/>
    <lineage>
        <taxon>Eukaryota</taxon>
        <taxon>Sar</taxon>
        <taxon>Alveolata</taxon>
        <taxon>Dinophyceae</taxon>
        <taxon>Prorocentrales</taxon>
        <taxon>Prorocentraceae</taxon>
        <taxon>Prorocentrum</taxon>
    </lineage>
</organism>
<dbReference type="InterPro" id="IPR036259">
    <property type="entry name" value="MFS_trans_sf"/>
</dbReference>
<comment type="similarity">
    <text evidence="2">Belongs to the major facilitator superfamily. Sugar transporter (TC 2.A.1.1) family.</text>
</comment>
<sequence length="141" mass="15271">LHVVHLRIQHPCWHSLVHAAHKRHGDARRPASLSSAPRAVRRVGGFVLTMWMGKFGRRTFQMWGFFGMAVCMIAVGLSYESAPMLVLVLAFGVQKIFDSGGPGATTFIIPGEIFPTSVRATCHGVSSAAGKLGAFAGMYLF</sequence>
<dbReference type="PANTHER" id="PTHR48022">
    <property type="entry name" value="PLASTIDIC GLUCOSE TRANSPORTER 4"/>
    <property type="match status" value="1"/>
</dbReference>
<dbReference type="InterPro" id="IPR020846">
    <property type="entry name" value="MFS_dom"/>
</dbReference>
<dbReference type="Gene3D" id="1.20.1250.20">
    <property type="entry name" value="MFS general substrate transporter like domains"/>
    <property type="match status" value="1"/>
</dbReference>
<feature type="transmembrane region" description="Helical" evidence="6">
    <location>
        <begin position="60"/>
        <end position="79"/>
    </location>
</feature>
<dbReference type="SUPFAM" id="SSF103473">
    <property type="entry name" value="MFS general substrate transporter"/>
    <property type="match status" value="1"/>
</dbReference>
<evidence type="ECO:0000256" key="1">
    <source>
        <dbReference type="ARBA" id="ARBA00004141"/>
    </source>
</evidence>
<evidence type="ECO:0000256" key="3">
    <source>
        <dbReference type="ARBA" id="ARBA00022692"/>
    </source>
</evidence>
<feature type="domain" description="Major facilitator superfamily (MFS) profile" evidence="7">
    <location>
        <begin position="1"/>
        <end position="141"/>
    </location>
</feature>
<evidence type="ECO:0000313" key="8">
    <source>
        <dbReference type="EMBL" id="CAK0830668.1"/>
    </source>
</evidence>
<evidence type="ECO:0000259" key="7">
    <source>
        <dbReference type="PROSITE" id="PS50850"/>
    </source>
</evidence>
<dbReference type="InterPro" id="IPR005828">
    <property type="entry name" value="MFS_sugar_transport-like"/>
</dbReference>
<dbReference type="PANTHER" id="PTHR48022:SF2">
    <property type="entry name" value="PLASTIDIC GLUCOSE TRANSPORTER 4"/>
    <property type="match status" value="1"/>
</dbReference>
<keyword evidence="5 6" id="KW-0472">Membrane</keyword>
<protein>
    <recommendedName>
        <fullName evidence="7">Major facilitator superfamily (MFS) profile domain-containing protein</fullName>
    </recommendedName>
</protein>
<proteinExistence type="inferred from homology"/>
<keyword evidence="4 6" id="KW-1133">Transmembrane helix</keyword>
<dbReference type="Pfam" id="PF00083">
    <property type="entry name" value="Sugar_tr"/>
    <property type="match status" value="1"/>
</dbReference>
<keyword evidence="9" id="KW-1185">Reference proteome</keyword>
<dbReference type="EMBL" id="CAUYUJ010010990">
    <property type="protein sequence ID" value="CAK0830668.1"/>
    <property type="molecule type" value="Genomic_DNA"/>
</dbReference>
<comment type="caution">
    <text evidence="8">The sequence shown here is derived from an EMBL/GenBank/DDBJ whole genome shotgun (WGS) entry which is preliminary data.</text>
</comment>
<name>A0ABN9SF34_9DINO</name>
<evidence type="ECO:0000256" key="5">
    <source>
        <dbReference type="ARBA" id="ARBA00023136"/>
    </source>
</evidence>
<keyword evidence="3 6" id="KW-0812">Transmembrane</keyword>
<gene>
    <name evidence="8" type="ORF">PCOR1329_LOCUS29244</name>
</gene>
<comment type="subcellular location">
    <subcellularLocation>
        <location evidence="1">Membrane</location>
        <topology evidence="1">Multi-pass membrane protein</topology>
    </subcellularLocation>
</comment>
<evidence type="ECO:0000313" key="9">
    <source>
        <dbReference type="Proteomes" id="UP001189429"/>
    </source>
</evidence>
<evidence type="ECO:0000256" key="2">
    <source>
        <dbReference type="ARBA" id="ARBA00010992"/>
    </source>
</evidence>
<feature type="non-terminal residue" evidence="8">
    <location>
        <position position="1"/>
    </location>
</feature>
<dbReference type="PROSITE" id="PS50850">
    <property type="entry name" value="MFS"/>
    <property type="match status" value="1"/>
</dbReference>
<dbReference type="InterPro" id="IPR050360">
    <property type="entry name" value="MFS_Sugar_Transporters"/>
</dbReference>